<dbReference type="PANTHER" id="PTHR30482:SF18">
    <property type="entry name" value="BRANCHED AMINO ACID TRANSPORT SYSTEM PERMEASE"/>
    <property type="match status" value="1"/>
</dbReference>
<evidence type="ECO:0000256" key="3">
    <source>
        <dbReference type="ARBA" id="ARBA00022692"/>
    </source>
</evidence>
<dbReference type="PANTHER" id="PTHR30482">
    <property type="entry name" value="HIGH-AFFINITY BRANCHED-CHAIN AMINO ACID TRANSPORT SYSTEM PERMEASE"/>
    <property type="match status" value="1"/>
</dbReference>
<dbReference type="RefSeq" id="WP_371756063.1">
    <property type="nucleotide sequence ID" value="NZ_JAYJLD010000060.1"/>
</dbReference>
<feature type="transmembrane region" description="Helical" evidence="6">
    <location>
        <begin position="62"/>
        <end position="83"/>
    </location>
</feature>
<feature type="transmembrane region" description="Helical" evidence="6">
    <location>
        <begin position="115"/>
        <end position="133"/>
    </location>
</feature>
<keyword evidence="4 6" id="KW-1133">Transmembrane helix</keyword>
<sequence>MRNRKQSFYAGRSKVFLSIFILMLLVLLFNDSTNLYGILTMIGIYSIVTLGLSLLMGYAGQISLGHAAFFGIGAYTSGILTTTHGVNPFLSMICGVAITFVIALLVGIPALKLQGFSLALATIGFNQIIYIVIISQSQLTGGASGFSGIPGLAVFGLNLSENRYYFLLVWMIVLLIAYVSMNIIDSHVGRVLRGIHDSEIATLTFGVNISAFKVQIFVLSAVYASIAGSLYAHFINFIAPPTFSVVASIQFLVMIAVGGSQSIWGAIIGTAAMTFIGEGVRTIVPLLMEGGGQVEVVVYGVVLVLVMMFMPKGLIPSLKNVWDRSGFSRRSAMLAKGEERRSG</sequence>
<evidence type="ECO:0000313" key="8">
    <source>
        <dbReference type="Proteomes" id="UP001310386"/>
    </source>
</evidence>
<dbReference type="CDD" id="cd06581">
    <property type="entry name" value="TM_PBP1_LivM_like"/>
    <property type="match status" value="1"/>
</dbReference>
<feature type="transmembrane region" description="Helical" evidence="6">
    <location>
        <begin position="35"/>
        <end position="55"/>
    </location>
</feature>
<evidence type="ECO:0000256" key="2">
    <source>
        <dbReference type="ARBA" id="ARBA00022475"/>
    </source>
</evidence>
<proteinExistence type="predicted"/>
<keyword evidence="5 6" id="KW-0472">Membrane</keyword>
<dbReference type="InterPro" id="IPR001851">
    <property type="entry name" value="ABC_transp_permease"/>
</dbReference>
<comment type="subcellular location">
    <subcellularLocation>
        <location evidence="1">Cell membrane</location>
        <topology evidence="1">Multi-pass membrane protein</topology>
    </subcellularLocation>
</comment>
<keyword evidence="2" id="KW-1003">Cell membrane</keyword>
<keyword evidence="3 6" id="KW-0812">Transmembrane</keyword>
<feature type="transmembrane region" description="Helical" evidence="6">
    <location>
        <begin position="89"/>
        <end position="108"/>
    </location>
</feature>
<feature type="transmembrane region" description="Helical" evidence="6">
    <location>
        <begin position="164"/>
        <end position="184"/>
    </location>
</feature>
<protein>
    <submittedName>
        <fullName evidence="7">Branched-chain amino acid ABC transporter permease</fullName>
    </submittedName>
</protein>
<feature type="transmembrane region" description="Helical" evidence="6">
    <location>
        <begin position="139"/>
        <end position="157"/>
    </location>
</feature>
<keyword evidence="8" id="KW-1185">Reference proteome</keyword>
<dbReference type="InterPro" id="IPR043428">
    <property type="entry name" value="LivM-like"/>
</dbReference>
<evidence type="ECO:0000313" key="7">
    <source>
        <dbReference type="EMBL" id="MEB3103938.1"/>
    </source>
</evidence>
<organism evidence="7 8">
    <name type="scientific">Ferviditalea candida</name>
    <dbReference type="NCBI Taxonomy" id="3108399"/>
    <lineage>
        <taxon>Bacteria</taxon>
        <taxon>Bacillati</taxon>
        <taxon>Bacillota</taxon>
        <taxon>Bacilli</taxon>
        <taxon>Bacillales</taxon>
        <taxon>Paenibacillaceae</taxon>
        <taxon>Ferviditalea</taxon>
    </lineage>
</organism>
<feature type="transmembrane region" description="Helical" evidence="6">
    <location>
        <begin position="296"/>
        <end position="315"/>
    </location>
</feature>
<evidence type="ECO:0000256" key="6">
    <source>
        <dbReference type="SAM" id="Phobius"/>
    </source>
</evidence>
<evidence type="ECO:0000256" key="5">
    <source>
        <dbReference type="ARBA" id="ARBA00023136"/>
    </source>
</evidence>
<accession>A0ABU5ZNY8</accession>
<dbReference type="Proteomes" id="UP001310386">
    <property type="component" value="Unassembled WGS sequence"/>
</dbReference>
<gene>
    <name evidence="7" type="ORF">VF724_20185</name>
</gene>
<dbReference type="EMBL" id="JAYJLD010000060">
    <property type="protein sequence ID" value="MEB3103938.1"/>
    <property type="molecule type" value="Genomic_DNA"/>
</dbReference>
<dbReference type="Pfam" id="PF02653">
    <property type="entry name" value="BPD_transp_2"/>
    <property type="match status" value="1"/>
</dbReference>
<feature type="transmembrane region" description="Helical" evidence="6">
    <location>
        <begin position="251"/>
        <end position="276"/>
    </location>
</feature>
<comment type="caution">
    <text evidence="7">The sequence shown here is derived from an EMBL/GenBank/DDBJ whole genome shotgun (WGS) entry which is preliminary data.</text>
</comment>
<evidence type="ECO:0000256" key="4">
    <source>
        <dbReference type="ARBA" id="ARBA00022989"/>
    </source>
</evidence>
<feature type="transmembrane region" description="Helical" evidence="6">
    <location>
        <begin position="12"/>
        <end position="29"/>
    </location>
</feature>
<evidence type="ECO:0000256" key="1">
    <source>
        <dbReference type="ARBA" id="ARBA00004651"/>
    </source>
</evidence>
<name>A0ABU5ZNY8_9BACL</name>
<reference evidence="7" key="1">
    <citation type="submission" date="2023-12" db="EMBL/GenBank/DDBJ databases">
        <title>Fervidustalea candida gen. nov., sp. nov., a novel member of the family Paenibacillaceae isolated from a geothermal area.</title>
        <authorList>
            <person name="Li W.-J."/>
            <person name="Jiao J.-Y."/>
            <person name="Chen Y."/>
        </authorList>
    </citation>
    <scope>NUCLEOTIDE SEQUENCE</scope>
    <source>
        <strain evidence="7">SYSU GA230002</strain>
    </source>
</reference>